<keyword evidence="1" id="KW-1133">Transmembrane helix</keyword>
<keyword evidence="1" id="KW-0812">Transmembrane</keyword>
<keyword evidence="2" id="KW-0732">Signal</keyword>
<evidence type="ECO:0000313" key="4">
    <source>
        <dbReference type="Proteomes" id="UP000290289"/>
    </source>
</evidence>
<feature type="chain" id="PRO_5019732752" evidence="2">
    <location>
        <begin position="20"/>
        <end position="130"/>
    </location>
</feature>
<sequence>MMRSFRRIFLLFVILFVAARDDHTQRALAEQDRDRDRDPNRYMEAVCKKHHRQTNEVVSLHGRALIGGGGGATSLRKKRCREYYNKISNSSHANMTSAAAAISISHHVCVAILPAVLIFVLCSFSFHCDV</sequence>
<evidence type="ECO:0000313" key="3">
    <source>
        <dbReference type="EMBL" id="RXH74238.1"/>
    </source>
</evidence>
<dbReference type="AlphaFoldDB" id="A0A498HRR6"/>
<comment type="caution">
    <text evidence="3">The sequence shown here is derived from an EMBL/GenBank/DDBJ whole genome shotgun (WGS) entry which is preliminary data.</text>
</comment>
<evidence type="ECO:0000256" key="2">
    <source>
        <dbReference type="SAM" id="SignalP"/>
    </source>
</evidence>
<dbReference type="Proteomes" id="UP000290289">
    <property type="component" value="Chromosome 15"/>
</dbReference>
<feature type="transmembrane region" description="Helical" evidence="1">
    <location>
        <begin position="104"/>
        <end position="126"/>
    </location>
</feature>
<organism evidence="3 4">
    <name type="scientific">Malus domestica</name>
    <name type="common">Apple</name>
    <name type="synonym">Pyrus malus</name>
    <dbReference type="NCBI Taxonomy" id="3750"/>
    <lineage>
        <taxon>Eukaryota</taxon>
        <taxon>Viridiplantae</taxon>
        <taxon>Streptophyta</taxon>
        <taxon>Embryophyta</taxon>
        <taxon>Tracheophyta</taxon>
        <taxon>Spermatophyta</taxon>
        <taxon>Magnoliopsida</taxon>
        <taxon>eudicotyledons</taxon>
        <taxon>Gunneridae</taxon>
        <taxon>Pentapetalae</taxon>
        <taxon>rosids</taxon>
        <taxon>fabids</taxon>
        <taxon>Rosales</taxon>
        <taxon>Rosaceae</taxon>
        <taxon>Amygdaloideae</taxon>
        <taxon>Maleae</taxon>
        <taxon>Malus</taxon>
    </lineage>
</organism>
<gene>
    <name evidence="3" type="ORF">DVH24_028959</name>
</gene>
<dbReference type="EMBL" id="RDQH01000341">
    <property type="protein sequence ID" value="RXH74238.1"/>
    <property type="molecule type" value="Genomic_DNA"/>
</dbReference>
<evidence type="ECO:0000256" key="1">
    <source>
        <dbReference type="SAM" id="Phobius"/>
    </source>
</evidence>
<proteinExistence type="predicted"/>
<keyword evidence="1" id="KW-0472">Membrane</keyword>
<keyword evidence="4" id="KW-1185">Reference proteome</keyword>
<feature type="signal peptide" evidence="2">
    <location>
        <begin position="1"/>
        <end position="19"/>
    </location>
</feature>
<reference evidence="3 4" key="1">
    <citation type="submission" date="2018-10" db="EMBL/GenBank/DDBJ databases">
        <title>A high-quality apple genome assembly.</title>
        <authorList>
            <person name="Hu J."/>
        </authorList>
    </citation>
    <scope>NUCLEOTIDE SEQUENCE [LARGE SCALE GENOMIC DNA]</scope>
    <source>
        <strain evidence="4">cv. HFTH1</strain>
        <tissue evidence="3">Young leaf</tissue>
    </source>
</reference>
<protein>
    <submittedName>
        <fullName evidence="3">Uncharacterized protein</fullName>
    </submittedName>
</protein>
<name>A0A498HRR6_MALDO</name>
<accession>A0A498HRR6</accession>